<dbReference type="SUPFAM" id="SSF53738">
    <property type="entry name" value="Phosphoglucomutase, first 3 domains"/>
    <property type="match status" value="3"/>
</dbReference>
<evidence type="ECO:0000256" key="9">
    <source>
        <dbReference type="HAMAP-Rule" id="MF_01554"/>
    </source>
</evidence>
<dbReference type="InterPro" id="IPR005845">
    <property type="entry name" value="A-D-PHexomutase_a/b/a-II"/>
</dbReference>
<dbReference type="Gene3D" id="3.40.120.10">
    <property type="entry name" value="Alpha-D-Glucose-1,6-Bisphosphate, subunit A, domain 3"/>
    <property type="match status" value="3"/>
</dbReference>
<feature type="binding site" evidence="9">
    <location>
        <position position="241"/>
    </location>
    <ligand>
        <name>Mg(2+)</name>
        <dbReference type="ChEBI" id="CHEBI:18420"/>
    </ligand>
</feature>
<dbReference type="RefSeq" id="WP_093137098.1">
    <property type="nucleotide sequence ID" value="NZ_FOHJ01000012.1"/>
</dbReference>
<evidence type="ECO:0000256" key="3">
    <source>
        <dbReference type="ARBA" id="ARBA00022723"/>
    </source>
</evidence>
<dbReference type="STRING" id="237682.SAMN05421676_112103"/>
<evidence type="ECO:0000256" key="1">
    <source>
        <dbReference type="ARBA" id="ARBA00010231"/>
    </source>
</evidence>
<evidence type="ECO:0000256" key="5">
    <source>
        <dbReference type="ARBA" id="ARBA00023235"/>
    </source>
</evidence>
<dbReference type="InterPro" id="IPR006352">
    <property type="entry name" value="GlmM_bact"/>
</dbReference>
<dbReference type="Pfam" id="PF02879">
    <property type="entry name" value="PGM_PMM_II"/>
    <property type="match status" value="1"/>
</dbReference>
<dbReference type="CDD" id="cd05802">
    <property type="entry name" value="GlmM"/>
    <property type="match status" value="1"/>
</dbReference>
<feature type="binding site" evidence="9">
    <location>
        <position position="245"/>
    </location>
    <ligand>
        <name>Mg(2+)</name>
        <dbReference type="ChEBI" id="CHEBI:18420"/>
    </ligand>
</feature>
<dbReference type="NCBIfam" id="NF008139">
    <property type="entry name" value="PRK10887.1"/>
    <property type="match status" value="1"/>
</dbReference>
<evidence type="ECO:0000259" key="12">
    <source>
        <dbReference type="Pfam" id="PF00408"/>
    </source>
</evidence>
<dbReference type="FunFam" id="3.30.310.50:FF:000001">
    <property type="entry name" value="Phosphoglucosamine mutase"/>
    <property type="match status" value="1"/>
</dbReference>
<dbReference type="EMBL" id="FOHJ01000012">
    <property type="protein sequence ID" value="SET96735.1"/>
    <property type="molecule type" value="Genomic_DNA"/>
</dbReference>
<dbReference type="InterPro" id="IPR016055">
    <property type="entry name" value="A-D-PHexomutase_a/b/a-I/II/III"/>
</dbReference>
<dbReference type="InterPro" id="IPR005844">
    <property type="entry name" value="A-D-PHexomutase_a/b/a-I"/>
</dbReference>
<name>A0A1I0II98_9BACI</name>
<dbReference type="InterPro" id="IPR050060">
    <property type="entry name" value="Phosphoglucosamine_mutase"/>
</dbReference>
<protein>
    <recommendedName>
        <fullName evidence="8 9">Phosphoglucosamine mutase</fullName>
        <ecNumber evidence="7 9">5.4.2.10</ecNumber>
    </recommendedName>
</protein>
<comment type="similarity">
    <text evidence="1 9 10">Belongs to the phosphohexose mutase family.</text>
</comment>
<evidence type="ECO:0000256" key="6">
    <source>
        <dbReference type="ARBA" id="ARBA00050364"/>
    </source>
</evidence>
<evidence type="ECO:0000256" key="8">
    <source>
        <dbReference type="ARBA" id="ARBA00068193"/>
    </source>
</evidence>
<dbReference type="Pfam" id="PF02878">
    <property type="entry name" value="PGM_PMM_I"/>
    <property type="match status" value="1"/>
</dbReference>
<comment type="function">
    <text evidence="9 11">Catalyzes the conversion of glucosamine-6-phosphate to glucosamine-1-phosphate.</text>
</comment>
<keyword evidence="17" id="KW-1185">Reference proteome</keyword>
<evidence type="ECO:0000256" key="7">
    <source>
        <dbReference type="ARBA" id="ARBA00066330"/>
    </source>
</evidence>
<dbReference type="InterPro" id="IPR005846">
    <property type="entry name" value="A-D-PHexomutase_a/b/a-III"/>
</dbReference>
<keyword evidence="2 9" id="KW-0597">Phosphoprotein</keyword>
<reference evidence="17" key="1">
    <citation type="submission" date="2016-10" db="EMBL/GenBank/DDBJ databases">
        <authorList>
            <person name="Varghese N."/>
            <person name="Submissions S."/>
        </authorList>
    </citation>
    <scope>NUCLEOTIDE SEQUENCE [LARGE SCALE GENOMIC DNA]</scope>
    <source>
        <strain evidence="17">CGMCC 1.3566</strain>
    </source>
</reference>
<dbReference type="InterPro" id="IPR036900">
    <property type="entry name" value="A-D-PHexomutase_C_sf"/>
</dbReference>
<evidence type="ECO:0000313" key="17">
    <source>
        <dbReference type="Proteomes" id="UP000199095"/>
    </source>
</evidence>
<dbReference type="PRINTS" id="PR00509">
    <property type="entry name" value="PGMPMM"/>
</dbReference>
<feature type="domain" description="Alpha-D-phosphohexomutase alpha/beta/alpha" evidence="15">
    <location>
        <begin position="258"/>
        <end position="370"/>
    </location>
</feature>
<dbReference type="AlphaFoldDB" id="A0A1I0II98"/>
<dbReference type="GO" id="GO:0008966">
    <property type="term" value="F:phosphoglucosamine mutase activity"/>
    <property type="evidence" value="ECO:0007669"/>
    <property type="project" value="UniProtKB-UniRule"/>
</dbReference>
<proteinExistence type="inferred from homology"/>
<dbReference type="Proteomes" id="UP000199095">
    <property type="component" value="Unassembled WGS sequence"/>
</dbReference>
<feature type="domain" description="Alpha-D-phosphohexomutase C-terminal" evidence="12">
    <location>
        <begin position="374"/>
        <end position="438"/>
    </location>
</feature>
<dbReference type="PANTHER" id="PTHR42946">
    <property type="entry name" value="PHOSPHOHEXOSE MUTASE"/>
    <property type="match status" value="1"/>
</dbReference>
<dbReference type="GO" id="GO:0009252">
    <property type="term" value="P:peptidoglycan biosynthetic process"/>
    <property type="evidence" value="ECO:0007669"/>
    <property type="project" value="TreeGrafter"/>
</dbReference>
<feature type="modified residue" description="Phosphoserine" evidence="9">
    <location>
        <position position="101"/>
    </location>
</feature>
<dbReference type="FunFam" id="3.40.120.10:FF:000001">
    <property type="entry name" value="Phosphoglucosamine mutase"/>
    <property type="match status" value="1"/>
</dbReference>
<feature type="domain" description="Alpha-D-phosphohexomutase alpha/beta/alpha" evidence="13">
    <location>
        <begin position="3"/>
        <end position="136"/>
    </location>
</feature>
<comment type="catalytic activity">
    <reaction evidence="6 9 11">
        <text>alpha-D-glucosamine 1-phosphate = D-glucosamine 6-phosphate</text>
        <dbReference type="Rhea" id="RHEA:23424"/>
        <dbReference type="ChEBI" id="CHEBI:58516"/>
        <dbReference type="ChEBI" id="CHEBI:58725"/>
        <dbReference type="EC" id="5.4.2.10"/>
    </reaction>
</comment>
<accession>A0A1I0II98</accession>
<comment type="cofactor">
    <cofactor evidence="9">
        <name>Mg(2+)</name>
        <dbReference type="ChEBI" id="CHEBI:18420"/>
    </cofactor>
    <text evidence="9">Binds 1 Mg(2+) ion per subunit.</text>
</comment>
<dbReference type="GO" id="GO:0005829">
    <property type="term" value="C:cytosol"/>
    <property type="evidence" value="ECO:0007669"/>
    <property type="project" value="TreeGrafter"/>
</dbReference>
<keyword evidence="5 9" id="KW-0413">Isomerase</keyword>
<evidence type="ECO:0000259" key="15">
    <source>
        <dbReference type="Pfam" id="PF02880"/>
    </source>
</evidence>
<dbReference type="InterPro" id="IPR005841">
    <property type="entry name" value="Alpha-D-phosphohexomutase_SF"/>
</dbReference>
<evidence type="ECO:0000259" key="13">
    <source>
        <dbReference type="Pfam" id="PF02878"/>
    </source>
</evidence>
<dbReference type="NCBIfam" id="TIGR01455">
    <property type="entry name" value="glmM"/>
    <property type="match status" value="1"/>
</dbReference>
<dbReference type="EC" id="5.4.2.10" evidence="7 9"/>
<dbReference type="FunFam" id="3.40.120.10:FF:000002">
    <property type="entry name" value="Phosphoglucosamine mutase"/>
    <property type="match status" value="1"/>
</dbReference>
<dbReference type="PROSITE" id="PS00710">
    <property type="entry name" value="PGM_PMM"/>
    <property type="match status" value="1"/>
</dbReference>
<dbReference type="HAMAP" id="MF_01554_B">
    <property type="entry name" value="GlmM_B"/>
    <property type="match status" value="1"/>
</dbReference>
<evidence type="ECO:0000256" key="10">
    <source>
        <dbReference type="RuleBase" id="RU004326"/>
    </source>
</evidence>
<keyword evidence="3 9" id="KW-0479">Metal-binding</keyword>
<dbReference type="OrthoDB" id="9806956at2"/>
<dbReference type="SUPFAM" id="SSF55957">
    <property type="entry name" value="Phosphoglucomutase, C-terminal domain"/>
    <property type="match status" value="1"/>
</dbReference>
<feature type="active site" description="Phosphoserine intermediate" evidence="9">
    <location>
        <position position="101"/>
    </location>
</feature>
<evidence type="ECO:0000259" key="14">
    <source>
        <dbReference type="Pfam" id="PF02879"/>
    </source>
</evidence>
<feature type="binding site" evidence="9">
    <location>
        <position position="243"/>
    </location>
    <ligand>
        <name>Mg(2+)</name>
        <dbReference type="ChEBI" id="CHEBI:18420"/>
    </ligand>
</feature>
<comment type="PTM">
    <text evidence="9">Activated by phosphorylation.</text>
</comment>
<dbReference type="PANTHER" id="PTHR42946:SF1">
    <property type="entry name" value="PHOSPHOGLUCOMUTASE (ALPHA-D-GLUCOSE-1,6-BISPHOSPHATE-DEPENDENT)"/>
    <property type="match status" value="1"/>
</dbReference>
<feature type="binding site" description="via phosphate group" evidence="9">
    <location>
        <position position="101"/>
    </location>
    <ligand>
        <name>Mg(2+)</name>
        <dbReference type="ChEBI" id="CHEBI:18420"/>
    </ligand>
</feature>
<gene>
    <name evidence="9" type="primary">glmM</name>
    <name evidence="16" type="ORF">SAMN05421676_112103</name>
</gene>
<dbReference type="Pfam" id="PF00408">
    <property type="entry name" value="PGM_PMM_IV"/>
    <property type="match status" value="1"/>
</dbReference>
<dbReference type="Gene3D" id="3.30.310.50">
    <property type="entry name" value="Alpha-D-phosphohexomutase, C-terminal domain"/>
    <property type="match status" value="1"/>
</dbReference>
<evidence type="ECO:0000256" key="2">
    <source>
        <dbReference type="ARBA" id="ARBA00022553"/>
    </source>
</evidence>
<feature type="domain" description="Alpha-D-phosphohexomutase alpha/beta/alpha" evidence="14">
    <location>
        <begin position="159"/>
        <end position="254"/>
    </location>
</feature>
<organism evidence="16 17">
    <name type="scientific">Salinibacillus kushneri</name>
    <dbReference type="NCBI Taxonomy" id="237682"/>
    <lineage>
        <taxon>Bacteria</taxon>
        <taxon>Bacillati</taxon>
        <taxon>Bacillota</taxon>
        <taxon>Bacilli</taxon>
        <taxon>Bacillales</taxon>
        <taxon>Bacillaceae</taxon>
        <taxon>Salinibacillus</taxon>
    </lineage>
</organism>
<dbReference type="GO" id="GO:0004615">
    <property type="term" value="F:phosphomannomutase activity"/>
    <property type="evidence" value="ECO:0007669"/>
    <property type="project" value="TreeGrafter"/>
</dbReference>
<dbReference type="Pfam" id="PF02880">
    <property type="entry name" value="PGM_PMM_III"/>
    <property type="match status" value="1"/>
</dbReference>
<dbReference type="GO" id="GO:0005975">
    <property type="term" value="P:carbohydrate metabolic process"/>
    <property type="evidence" value="ECO:0007669"/>
    <property type="project" value="InterPro"/>
</dbReference>
<evidence type="ECO:0000256" key="4">
    <source>
        <dbReference type="ARBA" id="ARBA00022842"/>
    </source>
</evidence>
<dbReference type="GO" id="GO:0006048">
    <property type="term" value="P:UDP-N-acetylglucosamine biosynthetic process"/>
    <property type="evidence" value="ECO:0007669"/>
    <property type="project" value="TreeGrafter"/>
</dbReference>
<sequence length="451" mass="49098">MGKYFGTDGVRGIANKELTPELAFKVGRYGGYVLTKTSDSRPKVLIGRDTRISGHMLEGALIAGLLSIGAEVMRIGVISTPGVAYLSKALEAHAGVMISASHNPVEDNGIKFFGSDGFKLTDQQEAEIEELMDRDEDDLPRPIGVNIGQVNDYLEGGQKYLQNLKKTIDFDFEGINIALDCAHGATSSLAPHLFADLEAEITTIGTSPDGLNINDGVGSTHPETLREVVLEKEADVGLAFDGDGDRLIAIDEKGNIVDGDKIMYICGKYLKDTGRLKQDTVVSTVMSNIGLYKALEKNGTSSVKTAVGDRYVMEEMRKNDYNLGGEQSGHIIFLDYTTTGDGMLSALQLVNVMKDTGKPLSELAAEMEKFPQELKNIKVIDKHQIHTNTQIQDEIKKVEGILGDDGRVLVRPSGTEPLVRVMVEAPTKEECGIYVEQVSKVIQQQLGMKEE</sequence>
<evidence type="ECO:0000313" key="16">
    <source>
        <dbReference type="EMBL" id="SET96735.1"/>
    </source>
</evidence>
<keyword evidence="4 9" id="KW-0460">Magnesium</keyword>
<dbReference type="InterPro" id="IPR005843">
    <property type="entry name" value="A-D-PHexomutase_C"/>
</dbReference>
<dbReference type="GO" id="GO:0000287">
    <property type="term" value="F:magnesium ion binding"/>
    <property type="evidence" value="ECO:0007669"/>
    <property type="project" value="UniProtKB-UniRule"/>
</dbReference>
<dbReference type="InterPro" id="IPR016066">
    <property type="entry name" value="A-D-PHexomutase_CS"/>
</dbReference>
<evidence type="ECO:0000256" key="11">
    <source>
        <dbReference type="RuleBase" id="RU004327"/>
    </source>
</evidence>